<keyword evidence="2" id="KW-1185">Reference proteome</keyword>
<dbReference type="AlphaFoldDB" id="A0A565BB79"/>
<dbReference type="Proteomes" id="UP000489600">
    <property type="component" value="Unassembled WGS sequence"/>
</dbReference>
<sequence length="152" mass="17950">MGRMISLDGSNYHIWKSKMEDLLYVKELYVPVFEEKKPEDKTEDQWKLLHRQMCGLMRQWVDDNVRNPIENEIDARSLWLKLEQLFARKTGNNKMDCSINYLIWELSLRMRFTEVFTMSFCNSALNGVISMDLVKNSVLNEEVGKSSPSFSR</sequence>
<dbReference type="OrthoDB" id="418757at2759"/>
<proteinExistence type="predicted"/>
<organism evidence="1 2">
    <name type="scientific">Arabis nemorensis</name>
    <dbReference type="NCBI Taxonomy" id="586526"/>
    <lineage>
        <taxon>Eukaryota</taxon>
        <taxon>Viridiplantae</taxon>
        <taxon>Streptophyta</taxon>
        <taxon>Embryophyta</taxon>
        <taxon>Tracheophyta</taxon>
        <taxon>Spermatophyta</taxon>
        <taxon>Magnoliopsida</taxon>
        <taxon>eudicotyledons</taxon>
        <taxon>Gunneridae</taxon>
        <taxon>Pentapetalae</taxon>
        <taxon>rosids</taxon>
        <taxon>malvids</taxon>
        <taxon>Brassicales</taxon>
        <taxon>Brassicaceae</taxon>
        <taxon>Arabideae</taxon>
        <taxon>Arabis</taxon>
    </lineage>
</organism>
<reference evidence="1" key="1">
    <citation type="submission" date="2019-07" db="EMBL/GenBank/DDBJ databases">
        <authorList>
            <person name="Dittberner H."/>
        </authorList>
    </citation>
    <scope>NUCLEOTIDE SEQUENCE [LARGE SCALE GENOMIC DNA]</scope>
</reference>
<comment type="caution">
    <text evidence="1">The sequence shown here is derived from an EMBL/GenBank/DDBJ whole genome shotgun (WGS) entry which is preliminary data.</text>
</comment>
<dbReference type="EMBL" id="CABITT030000003">
    <property type="protein sequence ID" value="VVA98897.1"/>
    <property type="molecule type" value="Genomic_DNA"/>
</dbReference>
<evidence type="ECO:0008006" key="3">
    <source>
        <dbReference type="Google" id="ProtNLM"/>
    </source>
</evidence>
<accession>A0A565BB79</accession>
<evidence type="ECO:0000313" key="1">
    <source>
        <dbReference type="EMBL" id="VVA98897.1"/>
    </source>
</evidence>
<protein>
    <recommendedName>
        <fullName evidence="3">DUF4219 domain-containing protein</fullName>
    </recommendedName>
</protein>
<evidence type="ECO:0000313" key="2">
    <source>
        <dbReference type="Proteomes" id="UP000489600"/>
    </source>
</evidence>
<gene>
    <name evidence="1" type="ORF">ANE_LOCUS9342</name>
</gene>
<name>A0A565BB79_9BRAS</name>